<dbReference type="SUPFAM" id="SSF47616">
    <property type="entry name" value="GST C-terminal domain-like"/>
    <property type="match status" value="1"/>
</dbReference>
<accession>A0A0C3I167</accession>
<dbReference type="AlphaFoldDB" id="A0A0C3I167"/>
<dbReference type="GO" id="GO:0016034">
    <property type="term" value="F:maleylacetoacetate isomerase activity"/>
    <property type="evidence" value="ECO:0007669"/>
    <property type="project" value="TreeGrafter"/>
</dbReference>
<reference evidence="4 5" key="1">
    <citation type="submission" date="2014-04" db="EMBL/GenBank/DDBJ databases">
        <authorList>
            <consortium name="DOE Joint Genome Institute"/>
            <person name="Kuo A."/>
            <person name="Martino E."/>
            <person name="Perotto S."/>
            <person name="Kohler A."/>
            <person name="Nagy L.G."/>
            <person name="Floudas D."/>
            <person name="Copeland A."/>
            <person name="Barry K.W."/>
            <person name="Cichocki N."/>
            <person name="Veneault-Fourrey C."/>
            <person name="LaButti K."/>
            <person name="Lindquist E.A."/>
            <person name="Lipzen A."/>
            <person name="Lundell T."/>
            <person name="Morin E."/>
            <person name="Murat C."/>
            <person name="Sun H."/>
            <person name="Tunlid A."/>
            <person name="Henrissat B."/>
            <person name="Grigoriev I.V."/>
            <person name="Hibbett D.S."/>
            <person name="Martin F."/>
            <person name="Nordberg H.P."/>
            <person name="Cantor M.N."/>
            <person name="Hua S.X."/>
        </authorList>
    </citation>
    <scope>NUCLEOTIDE SEQUENCE [LARGE SCALE GENOMIC DNA]</scope>
    <source>
        <strain evidence="4 5">Zn</strain>
    </source>
</reference>
<dbReference type="InterPro" id="IPR036282">
    <property type="entry name" value="Glutathione-S-Trfase_C_sf"/>
</dbReference>
<dbReference type="EMBL" id="KN832870">
    <property type="protein sequence ID" value="KIN08840.1"/>
    <property type="molecule type" value="Genomic_DNA"/>
</dbReference>
<dbReference type="GO" id="GO:0006559">
    <property type="term" value="P:L-phenylalanine catabolic process"/>
    <property type="evidence" value="ECO:0007669"/>
    <property type="project" value="TreeGrafter"/>
</dbReference>
<evidence type="ECO:0000259" key="2">
    <source>
        <dbReference type="PROSITE" id="PS50404"/>
    </source>
</evidence>
<dbReference type="SFLD" id="SFLDS00019">
    <property type="entry name" value="Glutathione_Transferase_(cytos"/>
    <property type="match status" value="1"/>
</dbReference>
<dbReference type="PROSITE" id="PS50405">
    <property type="entry name" value="GST_CTER"/>
    <property type="match status" value="1"/>
</dbReference>
<dbReference type="GO" id="GO:0004364">
    <property type="term" value="F:glutathione transferase activity"/>
    <property type="evidence" value="ECO:0007669"/>
    <property type="project" value="TreeGrafter"/>
</dbReference>
<dbReference type="InterPro" id="IPR005955">
    <property type="entry name" value="GST_Zeta"/>
</dbReference>
<dbReference type="Gene3D" id="3.40.30.10">
    <property type="entry name" value="Glutaredoxin"/>
    <property type="match status" value="1"/>
</dbReference>
<dbReference type="InterPro" id="IPR010987">
    <property type="entry name" value="Glutathione-S-Trfase_C-like"/>
</dbReference>
<name>A0A0C3I167_OIDMZ</name>
<evidence type="ECO:0008006" key="6">
    <source>
        <dbReference type="Google" id="ProtNLM"/>
    </source>
</evidence>
<dbReference type="SUPFAM" id="SSF52833">
    <property type="entry name" value="Thioredoxin-like"/>
    <property type="match status" value="1"/>
</dbReference>
<keyword evidence="5" id="KW-1185">Reference proteome</keyword>
<dbReference type="Pfam" id="PF00043">
    <property type="entry name" value="GST_C"/>
    <property type="match status" value="1"/>
</dbReference>
<dbReference type="InterPro" id="IPR004045">
    <property type="entry name" value="Glutathione_S-Trfase_N"/>
</dbReference>
<proteinExistence type="inferred from homology"/>
<comment type="similarity">
    <text evidence="1">Belongs to the GST superfamily. Zeta family.</text>
</comment>
<dbReference type="NCBIfam" id="TIGR01262">
    <property type="entry name" value="maiA"/>
    <property type="match status" value="1"/>
</dbReference>
<protein>
    <recommendedName>
        <fullName evidence="6">Maleylacetoacetate isomerase</fullName>
    </recommendedName>
</protein>
<dbReference type="PROSITE" id="PS50404">
    <property type="entry name" value="GST_NTER"/>
    <property type="match status" value="1"/>
</dbReference>
<dbReference type="PANTHER" id="PTHR42673:SF4">
    <property type="entry name" value="MALEYLACETOACETATE ISOMERASE"/>
    <property type="match status" value="1"/>
</dbReference>
<dbReference type="GO" id="GO:0006749">
    <property type="term" value="P:glutathione metabolic process"/>
    <property type="evidence" value="ECO:0007669"/>
    <property type="project" value="TreeGrafter"/>
</dbReference>
<reference evidence="5" key="2">
    <citation type="submission" date="2015-01" db="EMBL/GenBank/DDBJ databases">
        <title>Evolutionary Origins and Diversification of the Mycorrhizal Mutualists.</title>
        <authorList>
            <consortium name="DOE Joint Genome Institute"/>
            <consortium name="Mycorrhizal Genomics Consortium"/>
            <person name="Kohler A."/>
            <person name="Kuo A."/>
            <person name="Nagy L.G."/>
            <person name="Floudas D."/>
            <person name="Copeland A."/>
            <person name="Barry K.W."/>
            <person name="Cichocki N."/>
            <person name="Veneault-Fourrey C."/>
            <person name="LaButti K."/>
            <person name="Lindquist E.A."/>
            <person name="Lipzen A."/>
            <person name="Lundell T."/>
            <person name="Morin E."/>
            <person name="Murat C."/>
            <person name="Riley R."/>
            <person name="Ohm R."/>
            <person name="Sun H."/>
            <person name="Tunlid A."/>
            <person name="Henrissat B."/>
            <person name="Grigoriev I.V."/>
            <person name="Hibbett D.S."/>
            <person name="Martin F."/>
        </authorList>
    </citation>
    <scope>NUCLEOTIDE SEQUENCE [LARGE SCALE GENOMIC DNA]</scope>
    <source>
        <strain evidence="5">Zn</strain>
    </source>
</reference>
<dbReference type="InterPro" id="IPR004046">
    <property type="entry name" value="GST_C"/>
</dbReference>
<dbReference type="InterPro" id="IPR036249">
    <property type="entry name" value="Thioredoxin-like_sf"/>
</dbReference>
<evidence type="ECO:0000259" key="3">
    <source>
        <dbReference type="PROSITE" id="PS50405"/>
    </source>
</evidence>
<organism evidence="4 5">
    <name type="scientific">Oidiodendron maius (strain Zn)</name>
    <dbReference type="NCBI Taxonomy" id="913774"/>
    <lineage>
        <taxon>Eukaryota</taxon>
        <taxon>Fungi</taxon>
        <taxon>Dikarya</taxon>
        <taxon>Ascomycota</taxon>
        <taxon>Pezizomycotina</taxon>
        <taxon>Leotiomycetes</taxon>
        <taxon>Leotiomycetes incertae sedis</taxon>
        <taxon>Myxotrichaceae</taxon>
        <taxon>Oidiodendron</taxon>
    </lineage>
</organism>
<dbReference type="InParanoid" id="A0A0C3I167"/>
<dbReference type="Pfam" id="PF13409">
    <property type="entry name" value="GST_N_2"/>
    <property type="match status" value="1"/>
</dbReference>
<evidence type="ECO:0000256" key="1">
    <source>
        <dbReference type="ARBA" id="ARBA00010007"/>
    </source>
</evidence>
<evidence type="ECO:0000313" key="4">
    <source>
        <dbReference type="EMBL" id="KIN08840.1"/>
    </source>
</evidence>
<dbReference type="HOGENOM" id="CLU_011226_20_0_1"/>
<dbReference type="OrthoDB" id="202840at2759"/>
<evidence type="ECO:0000313" key="5">
    <source>
        <dbReference type="Proteomes" id="UP000054321"/>
    </source>
</evidence>
<dbReference type="Gene3D" id="1.20.1050.10">
    <property type="match status" value="1"/>
</dbReference>
<gene>
    <name evidence="4" type="ORF">OIDMADRAFT_188519</name>
</gene>
<sequence length="215" mass="23643">MSSLPFKALHLYTAPLSGCSARVRIAAHLKSIPLTYHKIDFAQCQQTSKSYSAINPNSSVPSLVIEPHNSEARITITQSPAIIDFLETHFPNPPLLPEASGVEARAHVLELASLVACDIQPPQNSRIRKKIAADFSGDGQLWARWVYERGLEVYETLAQRGPGGRYSVGDELTLADVFLVPAVQGGLRVGIDLDKWPRVKGIVEECWKLEAFQKG</sequence>
<dbReference type="Proteomes" id="UP000054321">
    <property type="component" value="Unassembled WGS sequence"/>
</dbReference>
<feature type="non-terminal residue" evidence="4">
    <location>
        <position position="215"/>
    </location>
</feature>
<feature type="domain" description="GST N-terminal" evidence="2">
    <location>
        <begin position="7"/>
        <end position="94"/>
    </location>
</feature>
<dbReference type="GO" id="GO:0005739">
    <property type="term" value="C:mitochondrion"/>
    <property type="evidence" value="ECO:0007669"/>
    <property type="project" value="TreeGrafter"/>
</dbReference>
<feature type="domain" description="GST C-terminal" evidence="3">
    <location>
        <begin position="101"/>
        <end position="215"/>
    </location>
</feature>
<dbReference type="SFLD" id="SFLDG00358">
    <property type="entry name" value="Main_(cytGST)"/>
    <property type="match status" value="1"/>
</dbReference>
<dbReference type="InterPro" id="IPR040079">
    <property type="entry name" value="Glutathione_S-Trfase"/>
</dbReference>
<dbReference type="STRING" id="913774.A0A0C3I167"/>
<dbReference type="PANTHER" id="PTHR42673">
    <property type="entry name" value="MALEYLACETOACETATE ISOMERASE"/>
    <property type="match status" value="1"/>
</dbReference>